<sequence length="445" mass="47286">MLKTRTIRSGLALAITVALVGTLAACSSGDSSGGDDKSLEVWTRSGPEAAASYQPVFDAFTKKTGIKIDYKPILEFDTQLQARAGQKDLPDVLINDAGSLGNYVSQGFLLPIDKSSIEGSDQIADKTWDENRGTDGKYYGVPWSRQAAVTIIRKDWREKLGLPVPKTWDDLSALGEAFATQDPDGDGVADTYGMVVAGSAQSGYALRWAASYLFQAGGGLLKYNGDGTYKSVVNSPEAATAVEWMRKQFCTPGVVVPGSINLTTADTPFFGQGTAGISLTGPYNISTFEANVGADNVEVIPMPAGPGGGVTSLAEGENIYFGASSKKTDLQKQLAEFLITPEAQELAMKVTTNEAGVVSQPVVRIPVNKTVDVAAVTGDPRWTVAADAYNDSENFPYAIDFLPFRQIAADELNAMLSDCNSDIPAGLKKIDDGFVAELKNQNLSQ</sequence>
<proteinExistence type="predicted"/>
<evidence type="ECO:0000256" key="3">
    <source>
        <dbReference type="ARBA" id="ARBA00023136"/>
    </source>
</evidence>
<keyword evidence="3" id="KW-0472">Membrane</keyword>
<dbReference type="RefSeq" id="WP_044439741.1">
    <property type="nucleotide sequence ID" value="NZ_JYFC01000002.1"/>
</dbReference>
<evidence type="ECO:0000256" key="5">
    <source>
        <dbReference type="ARBA" id="ARBA00023288"/>
    </source>
</evidence>
<evidence type="ECO:0000256" key="2">
    <source>
        <dbReference type="ARBA" id="ARBA00022729"/>
    </source>
</evidence>
<protein>
    <submittedName>
        <fullName evidence="7">ABC transporter substrate-binding protein</fullName>
    </submittedName>
</protein>
<evidence type="ECO:0000313" key="8">
    <source>
        <dbReference type="Proteomes" id="UP000032503"/>
    </source>
</evidence>
<evidence type="ECO:0000313" key="7">
    <source>
        <dbReference type="EMBL" id="KJC64964.1"/>
    </source>
</evidence>
<dbReference type="InterPro" id="IPR006059">
    <property type="entry name" value="SBP"/>
</dbReference>
<evidence type="ECO:0000256" key="6">
    <source>
        <dbReference type="SAM" id="SignalP"/>
    </source>
</evidence>
<dbReference type="PANTHER" id="PTHR43649:SF33">
    <property type="entry name" value="POLYGALACTURONAN_RHAMNOGALACTURONAN-BINDING PROTEIN YTCQ"/>
    <property type="match status" value="1"/>
</dbReference>
<gene>
    <name evidence="7" type="ORF">TZ00_04930</name>
</gene>
<dbReference type="PANTHER" id="PTHR43649">
    <property type="entry name" value="ARABINOSE-BINDING PROTEIN-RELATED"/>
    <property type="match status" value="1"/>
</dbReference>
<dbReference type="Gene3D" id="3.40.190.10">
    <property type="entry name" value="Periplasmic binding protein-like II"/>
    <property type="match status" value="1"/>
</dbReference>
<organism evidence="7 8">
    <name type="scientific">Agreia bicolorata</name>
    <dbReference type="NCBI Taxonomy" id="110935"/>
    <lineage>
        <taxon>Bacteria</taxon>
        <taxon>Bacillati</taxon>
        <taxon>Actinomycetota</taxon>
        <taxon>Actinomycetes</taxon>
        <taxon>Micrococcales</taxon>
        <taxon>Microbacteriaceae</taxon>
        <taxon>Agreia</taxon>
    </lineage>
</organism>
<keyword evidence="8" id="KW-1185">Reference proteome</keyword>
<dbReference type="SUPFAM" id="SSF53850">
    <property type="entry name" value="Periplasmic binding protein-like II"/>
    <property type="match status" value="1"/>
</dbReference>
<evidence type="ECO:0000256" key="1">
    <source>
        <dbReference type="ARBA" id="ARBA00022475"/>
    </source>
</evidence>
<keyword evidence="4" id="KW-0564">Palmitate</keyword>
<accession>A0ABR5CHB8</accession>
<dbReference type="CDD" id="cd13585">
    <property type="entry name" value="PBP2_TMBP_like"/>
    <property type="match status" value="1"/>
</dbReference>
<dbReference type="Pfam" id="PF01547">
    <property type="entry name" value="SBP_bac_1"/>
    <property type="match status" value="1"/>
</dbReference>
<dbReference type="PROSITE" id="PS51257">
    <property type="entry name" value="PROKAR_LIPOPROTEIN"/>
    <property type="match status" value="1"/>
</dbReference>
<keyword evidence="2 6" id="KW-0732">Signal</keyword>
<comment type="caution">
    <text evidence="7">The sequence shown here is derived from an EMBL/GenBank/DDBJ whole genome shotgun (WGS) entry which is preliminary data.</text>
</comment>
<name>A0ABR5CHB8_9MICO</name>
<keyword evidence="1" id="KW-1003">Cell membrane</keyword>
<dbReference type="InterPro" id="IPR050490">
    <property type="entry name" value="Bact_solute-bd_prot1"/>
</dbReference>
<feature type="signal peptide" evidence="6">
    <location>
        <begin position="1"/>
        <end position="24"/>
    </location>
</feature>
<feature type="chain" id="PRO_5046774742" evidence="6">
    <location>
        <begin position="25"/>
        <end position="445"/>
    </location>
</feature>
<dbReference type="EMBL" id="JYFC01000002">
    <property type="protein sequence ID" value="KJC64964.1"/>
    <property type="molecule type" value="Genomic_DNA"/>
</dbReference>
<evidence type="ECO:0000256" key="4">
    <source>
        <dbReference type="ARBA" id="ARBA00023139"/>
    </source>
</evidence>
<dbReference type="Proteomes" id="UP000032503">
    <property type="component" value="Unassembled WGS sequence"/>
</dbReference>
<keyword evidence="5" id="KW-0449">Lipoprotein</keyword>
<reference evidence="7 8" key="1">
    <citation type="journal article" date="2001" name="Int. J. Syst. Evol. Microbiol.">
        <title>Agreia bicolorata gen. nov., sp. nov., to accommodate actinobacteria isolated from narrow reed grass infected by the nematode Heteroanguina graminophila.</title>
        <authorList>
            <person name="Evtushenko L.I."/>
            <person name="Dorofeeva L.V."/>
            <person name="Dobrovolskaya T.G."/>
            <person name="Streshinskaya G.M."/>
            <person name="Subbotin S.A."/>
            <person name="Tiedje J.M."/>
        </authorList>
    </citation>
    <scope>NUCLEOTIDE SEQUENCE [LARGE SCALE GENOMIC DNA]</scope>
    <source>
        <strain evidence="7 8">VKM Ac-1804</strain>
    </source>
</reference>